<evidence type="ECO:0000313" key="2">
    <source>
        <dbReference type="Proteomes" id="UP000252107"/>
    </source>
</evidence>
<evidence type="ECO:0000313" key="1">
    <source>
        <dbReference type="EMBL" id="RCJ38703.1"/>
    </source>
</evidence>
<proteinExistence type="predicted"/>
<accession>A0A367RSP5</accession>
<dbReference type="Pfam" id="PF06868">
    <property type="entry name" value="DUF1257"/>
    <property type="match status" value="1"/>
</dbReference>
<evidence type="ECO:0008006" key="3">
    <source>
        <dbReference type="Google" id="ProtNLM"/>
    </source>
</evidence>
<name>A0A367RSP5_9NOSO</name>
<comment type="caution">
    <text evidence="1">The sequence shown here is derived from an EMBL/GenBank/DDBJ whole genome shotgun (WGS) entry which is preliminary data.</text>
</comment>
<organism evidence="1 2">
    <name type="scientific">Nostoc minutum NIES-26</name>
    <dbReference type="NCBI Taxonomy" id="1844469"/>
    <lineage>
        <taxon>Bacteria</taxon>
        <taxon>Bacillati</taxon>
        <taxon>Cyanobacteriota</taxon>
        <taxon>Cyanophyceae</taxon>
        <taxon>Nostocales</taxon>
        <taxon>Nostocaceae</taxon>
        <taxon>Nostoc</taxon>
    </lineage>
</organism>
<dbReference type="Proteomes" id="UP000252107">
    <property type="component" value="Unassembled WGS sequence"/>
</dbReference>
<dbReference type="AlphaFoldDB" id="A0A367RSP5"/>
<dbReference type="EMBL" id="LXQD01000089">
    <property type="protein sequence ID" value="RCJ38703.1"/>
    <property type="molecule type" value="Genomic_DNA"/>
</dbReference>
<reference evidence="1" key="1">
    <citation type="submission" date="2016-04" db="EMBL/GenBank/DDBJ databases">
        <authorList>
            <person name="Tabuchi Yagui T.R."/>
        </authorList>
    </citation>
    <scope>NUCLEOTIDE SEQUENCE [LARGE SCALE GENOMIC DNA]</scope>
    <source>
        <strain evidence="1">NIES-26</strain>
    </source>
</reference>
<keyword evidence="2" id="KW-1185">Reference proteome</keyword>
<sequence length="145" mass="16243">MSHFSKIAVKFKDQSCLVEALQRFGFYPQIHDKPVNLYGYRGDKRSQTAHIVVPRNQISSLSNDLGFYWNGTEYECLISEYDQGTGLAKAGLGLGQNFLPKLQQEYINLYLPKLATQMGGGVVETVTHGSVTTVRVSLPTQTIRR</sequence>
<protein>
    <recommendedName>
        <fullName evidence="3">DUF1257 domain-containing protein</fullName>
    </recommendedName>
</protein>
<dbReference type="InterPro" id="IPR009666">
    <property type="entry name" value="Uncharacterised_Ycf35"/>
</dbReference>
<gene>
    <name evidence="1" type="ORF">A6770_39415</name>
</gene>